<protein>
    <submittedName>
        <fullName evidence="2">Uncharacterized protein</fullName>
    </submittedName>
</protein>
<comment type="caution">
    <text evidence="2">The sequence shown here is derived from an EMBL/GenBank/DDBJ whole genome shotgun (WGS) entry which is preliminary data.</text>
</comment>
<feature type="region of interest" description="Disordered" evidence="1">
    <location>
        <begin position="44"/>
        <end position="84"/>
    </location>
</feature>
<feature type="compositionally biased region" description="Basic residues" evidence="1">
    <location>
        <begin position="65"/>
        <end position="84"/>
    </location>
</feature>
<evidence type="ECO:0000313" key="2">
    <source>
        <dbReference type="EMBL" id="KAH7312493.1"/>
    </source>
</evidence>
<reference evidence="2" key="1">
    <citation type="journal article" date="2021" name="Nat. Commun.">
        <title>Genetic determinants of endophytism in the Arabidopsis root mycobiome.</title>
        <authorList>
            <person name="Mesny F."/>
            <person name="Miyauchi S."/>
            <person name="Thiergart T."/>
            <person name="Pickel B."/>
            <person name="Atanasova L."/>
            <person name="Karlsson M."/>
            <person name="Huettel B."/>
            <person name="Barry K.W."/>
            <person name="Haridas S."/>
            <person name="Chen C."/>
            <person name="Bauer D."/>
            <person name="Andreopoulos W."/>
            <person name="Pangilinan J."/>
            <person name="LaButti K."/>
            <person name="Riley R."/>
            <person name="Lipzen A."/>
            <person name="Clum A."/>
            <person name="Drula E."/>
            <person name="Henrissat B."/>
            <person name="Kohler A."/>
            <person name="Grigoriev I.V."/>
            <person name="Martin F.M."/>
            <person name="Hacquard S."/>
        </authorList>
    </citation>
    <scope>NUCLEOTIDE SEQUENCE</scope>
    <source>
        <strain evidence="2">MPI-CAGE-CH-0235</strain>
    </source>
</reference>
<gene>
    <name evidence="2" type="ORF">B0I35DRAFT_437137</name>
</gene>
<dbReference type="EMBL" id="JAGPNK010000010">
    <property type="protein sequence ID" value="KAH7312493.1"/>
    <property type="molecule type" value="Genomic_DNA"/>
</dbReference>
<evidence type="ECO:0000313" key="3">
    <source>
        <dbReference type="Proteomes" id="UP000813444"/>
    </source>
</evidence>
<dbReference type="AlphaFoldDB" id="A0A8K0SND6"/>
<dbReference type="Proteomes" id="UP000813444">
    <property type="component" value="Unassembled WGS sequence"/>
</dbReference>
<accession>A0A8K0SND6</accession>
<name>A0A8K0SND6_9HYPO</name>
<evidence type="ECO:0000256" key="1">
    <source>
        <dbReference type="SAM" id="MobiDB-lite"/>
    </source>
</evidence>
<organism evidence="2 3">
    <name type="scientific">Stachybotrys elegans</name>
    <dbReference type="NCBI Taxonomy" id="80388"/>
    <lineage>
        <taxon>Eukaryota</taxon>
        <taxon>Fungi</taxon>
        <taxon>Dikarya</taxon>
        <taxon>Ascomycota</taxon>
        <taxon>Pezizomycotina</taxon>
        <taxon>Sordariomycetes</taxon>
        <taxon>Hypocreomycetidae</taxon>
        <taxon>Hypocreales</taxon>
        <taxon>Stachybotryaceae</taxon>
        <taxon>Stachybotrys</taxon>
    </lineage>
</organism>
<keyword evidence="3" id="KW-1185">Reference proteome</keyword>
<proteinExistence type="predicted"/>
<sequence>MERRCCIAFEVVNRTIDDLRTKGLWLQGGSQRYRRAVEASRRVESEIDEDVPEDGSERSVFGRISKGRRRNQRRRRRRRRTKAS</sequence>